<dbReference type="EMBL" id="FZOU01000006">
    <property type="protein sequence ID" value="SNT27145.1"/>
    <property type="molecule type" value="Genomic_DNA"/>
</dbReference>
<name>A0A239LA38_9BACT</name>
<keyword evidence="2" id="KW-0472">Membrane</keyword>
<organism evidence="3 4">
    <name type="scientific">Granulicella rosea</name>
    <dbReference type="NCBI Taxonomy" id="474952"/>
    <lineage>
        <taxon>Bacteria</taxon>
        <taxon>Pseudomonadati</taxon>
        <taxon>Acidobacteriota</taxon>
        <taxon>Terriglobia</taxon>
        <taxon>Terriglobales</taxon>
        <taxon>Acidobacteriaceae</taxon>
        <taxon>Granulicella</taxon>
    </lineage>
</organism>
<gene>
    <name evidence="3" type="ORF">SAMN05421770_106226</name>
</gene>
<dbReference type="Pfam" id="PF14235">
    <property type="entry name" value="DUF4337"/>
    <property type="match status" value="1"/>
</dbReference>
<evidence type="ECO:0008006" key="5">
    <source>
        <dbReference type="Google" id="ProtNLM"/>
    </source>
</evidence>
<sequence>MEPTEFQEFSNQLKEANEEGGESLTSISLAISILAVLVAMVTVLGHRTHTEAVLNEAKATDQWNLYQAKKIRSDNTSVAADLLRLQPSANQAAVEKTLEDYKSHIEKWKDELKEEQKKAQEFEAEVALAERKADRYDLGEALLQIAVVMSSITLFTRRRAYFFFGLSLGAVGVLVASMALFIH</sequence>
<feature type="transmembrane region" description="Helical" evidence="2">
    <location>
        <begin position="24"/>
        <end position="44"/>
    </location>
</feature>
<evidence type="ECO:0000313" key="3">
    <source>
        <dbReference type="EMBL" id="SNT27145.1"/>
    </source>
</evidence>
<keyword evidence="2" id="KW-0812">Transmembrane</keyword>
<protein>
    <recommendedName>
        <fullName evidence="5">DUF4337 domain-containing protein</fullName>
    </recommendedName>
</protein>
<feature type="coiled-coil region" evidence="1">
    <location>
        <begin position="91"/>
        <end position="132"/>
    </location>
</feature>
<evidence type="ECO:0000256" key="1">
    <source>
        <dbReference type="SAM" id="Coils"/>
    </source>
</evidence>
<evidence type="ECO:0000313" key="4">
    <source>
        <dbReference type="Proteomes" id="UP000198356"/>
    </source>
</evidence>
<dbReference type="RefSeq" id="WP_089409540.1">
    <property type="nucleotide sequence ID" value="NZ_FZOU01000006.1"/>
</dbReference>
<accession>A0A239LA38</accession>
<proteinExistence type="predicted"/>
<dbReference type="Proteomes" id="UP000198356">
    <property type="component" value="Unassembled WGS sequence"/>
</dbReference>
<dbReference type="AlphaFoldDB" id="A0A239LA38"/>
<keyword evidence="2" id="KW-1133">Transmembrane helix</keyword>
<keyword evidence="1" id="KW-0175">Coiled coil</keyword>
<evidence type="ECO:0000256" key="2">
    <source>
        <dbReference type="SAM" id="Phobius"/>
    </source>
</evidence>
<feature type="transmembrane region" description="Helical" evidence="2">
    <location>
        <begin position="161"/>
        <end position="182"/>
    </location>
</feature>
<dbReference type="InterPro" id="IPR025570">
    <property type="entry name" value="DUF4337"/>
</dbReference>
<reference evidence="3 4" key="1">
    <citation type="submission" date="2017-06" db="EMBL/GenBank/DDBJ databases">
        <authorList>
            <person name="Kim H.J."/>
            <person name="Triplett B.A."/>
        </authorList>
    </citation>
    <scope>NUCLEOTIDE SEQUENCE [LARGE SCALE GENOMIC DNA]</scope>
    <source>
        <strain evidence="3 4">DSM 18704</strain>
    </source>
</reference>
<dbReference type="OrthoDB" id="9806096at2"/>
<keyword evidence="4" id="KW-1185">Reference proteome</keyword>